<evidence type="ECO:0000256" key="1">
    <source>
        <dbReference type="SAM" id="MobiDB-lite"/>
    </source>
</evidence>
<evidence type="ECO:0000313" key="5">
    <source>
        <dbReference type="Proteomes" id="UP000000238"/>
    </source>
</evidence>
<dbReference type="STRING" id="349521.HCH_02894"/>
<feature type="domain" description="Phage terminase large subunit GpA ATPase" evidence="2">
    <location>
        <begin position="1"/>
        <end position="239"/>
    </location>
</feature>
<dbReference type="Pfam" id="PF20454">
    <property type="entry name" value="GpA_nuclease"/>
    <property type="match status" value="1"/>
</dbReference>
<protein>
    <submittedName>
        <fullName evidence="4">Bacteriophage tail assembly protein</fullName>
    </submittedName>
</protein>
<reference evidence="4 5" key="1">
    <citation type="journal article" date="2005" name="Nucleic Acids Res.">
        <title>Genomic blueprint of Hahella chejuensis, a marine microbe producing an algicidal agent.</title>
        <authorList>
            <person name="Jeong H."/>
            <person name="Yim J.H."/>
            <person name="Lee C."/>
            <person name="Choi S.-H."/>
            <person name="Park Y.K."/>
            <person name="Yoon S.H."/>
            <person name="Hur C.-G."/>
            <person name="Kang H.-Y."/>
            <person name="Kim D."/>
            <person name="Lee H.H."/>
            <person name="Park K.H."/>
            <person name="Park S.-H."/>
            <person name="Park H.-S."/>
            <person name="Lee H.K."/>
            <person name="Oh T.K."/>
            <person name="Kim J.F."/>
        </authorList>
    </citation>
    <scope>NUCLEOTIDE SEQUENCE [LARGE SCALE GENOMIC DNA]</scope>
    <source>
        <strain evidence="4 5">KCTC 2396</strain>
    </source>
</reference>
<feature type="region of interest" description="Disordered" evidence="1">
    <location>
        <begin position="576"/>
        <end position="609"/>
    </location>
</feature>
<feature type="domain" description="Terminase large subunit GpA endonuclease" evidence="3">
    <location>
        <begin position="248"/>
        <end position="555"/>
    </location>
</feature>
<dbReference type="AlphaFoldDB" id="Q2SI56"/>
<proteinExistence type="predicted"/>
<dbReference type="Pfam" id="PF05876">
    <property type="entry name" value="GpA_ATPase"/>
    <property type="match status" value="1"/>
</dbReference>
<evidence type="ECO:0000313" key="4">
    <source>
        <dbReference type="EMBL" id="ABC29668.1"/>
    </source>
</evidence>
<dbReference type="HOGENOM" id="CLU_023850_4_1_6"/>
<dbReference type="InterPro" id="IPR046453">
    <property type="entry name" value="GpA_ATPase"/>
</dbReference>
<dbReference type="eggNOG" id="COG5525">
    <property type="taxonomic scope" value="Bacteria"/>
</dbReference>
<dbReference type="KEGG" id="hch:HCH_02894"/>
<dbReference type="GO" id="GO:0004519">
    <property type="term" value="F:endonuclease activity"/>
    <property type="evidence" value="ECO:0007669"/>
    <property type="project" value="InterPro"/>
</dbReference>
<evidence type="ECO:0000259" key="3">
    <source>
        <dbReference type="Pfam" id="PF20454"/>
    </source>
</evidence>
<sequence>MDAVDDPRVKKLVVKKSAQVAYTDGFWNNYLGRRIHTDPCPIVLLFPKEKTIKKYLDQKFNPMITATPVLRDLVDVTTSRKAGNRQDQKNFPGGFLSLVASNAPDNVKSTSAPVVAVEEPDDCNTNVFGQGDSIKLLEERAKTYDRRKVIFGGTPTVKGVSRVDESYKNSDQRKFYIPCHECGESHVLSWDNVRWDEDESRSHEVFGKIIPESAFYVCPHCTCVWNDNQKNRNVKNGVWVAEADFSGTAGFYINELYAPFPGSRFAILLTKYLEAKHKKEQGDDGDMIVFVNSTLGLSYEYETDSANEDELEAKALEYPEKSIPTGGLILTMGVDVQHDRLAVIIRAWGRGEESFLVYWGELAAQTACTDKNDAVWKELDTFLFGVYEHASGAGLRISATGIDSSDGATNDAVYHYVRSRKKLGAKIMAIKGDSENTKQASDREIVTPPRKVDVNSQTKASKYGLQVYIVGTQKAKDLISARLKLSGIGPGRMHNYKDVRSDYYAQVLSEIKAPSRRQLGKKVWQKKAGVRNEALDCEVYALHAARVLRIQLKKPADWDNIEANLKQVDLLSPITIPTQPDEKPSAGVSVKQAGESKSGGWGSLGQRAT</sequence>
<dbReference type="EMBL" id="CP000155">
    <property type="protein sequence ID" value="ABC29668.1"/>
    <property type="molecule type" value="Genomic_DNA"/>
</dbReference>
<dbReference type="GO" id="GO:0016887">
    <property type="term" value="F:ATP hydrolysis activity"/>
    <property type="evidence" value="ECO:0007669"/>
    <property type="project" value="InterPro"/>
</dbReference>
<accession>Q2SI56</accession>
<dbReference type="InterPro" id="IPR046454">
    <property type="entry name" value="GpA_endonuclease"/>
</dbReference>
<gene>
    <name evidence="4" type="ordered locus">HCH_02894</name>
</gene>
<name>Q2SI56_HAHCH</name>
<organism evidence="4 5">
    <name type="scientific">Hahella chejuensis (strain KCTC 2396)</name>
    <dbReference type="NCBI Taxonomy" id="349521"/>
    <lineage>
        <taxon>Bacteria</taxon>
        <taxon>Pseudomonadati</taxon>
        <taxon>Pseudomonadota</taxon>
        <taxon>Gammaproteobacteria</taxon>
        <taxon>Oceanospirillales</taxon>
        <taxon>Hahellaceae</taxon>
        <taxon>Hahella</taxon>
    </lineage>
</organism>
<dbReference type="Proteomes" id="UP000000238">
    <property type="component" value="Chromosome"/>
</dbReference>
<keyword evidence="5" id="KW-1185">Reference proteome</keyword>
<evidence type="ECO:0000259" key="2">
    <source>
        <dbReference type="Pfam" id="PF05876"/>
    </source>
</evidence>